<dbReference type="EMBL" id="QJKJ01006605">
    <property type="protein sequence ID" value="RDX86111.1"/>
    <property type="molecule type" value="Genomic_DNA"/>
</dbReference>
<accession>A0A371G6H7</accession>
<dbReference type="PANTHER" id="PTHR34115">
    <property type="entry name" value="PROTEIN, PUTATIVE-RELATED"/>
    <property type="match status" value="1"/>
</dbReference>
<dbReference type="Proteomes" id="UP000257109">
    <property type="component" value="Unassembled WGS sequence"/>
</dbReference>
<feature type="transmembrane region" description="Helical" evidence="1">
    <location>
        <begin position="167"/>
        <end position="186"/>
    </location>
</feature>
<sequence length="247" mass="28458">MVLTSWSIPDSSGYKLLNDEAEEMDIEILYHCPALSTMEYIDETGSEDAKDVRLSICRTKPRRVIFQVAKKVNQRKSKFMRHRHKYYNRARLSNIEESIPLIPWHAISMFLVPILLEVMQVEYQNKKESPFDTHPVQKQTFLTAICIYGALLGIKIHTKTGNLQSRVLSYGLLFSGAFSSLSLLSILLHQQLLWIVFLIWGSIPILLARRTLKTPLCWMLKTLLKLVSKVFSVFRSKRGSSDVCPRV</sequence>
<evidence type="ECO:0000313" key="2">
    <source>
        <dbReference type="EMBL" id="RDX86111.1"/>
    </source>
</evidence>
<keyword evidence="1" id="KW-1133">Transmembrane helix</keyword>
<feature type="transmembrane region" description="Helical" evidence="1">
    <location>
        <begin position="99"/>
        <end position="116"/>
    </location>
</feature>
<comment type="caution">
    <text evidence="2">The sequence shown here is derived from an EMBL/GenBank/DDBJ whole genome shotgun (WGS) entry which is preliminary data.</text>
</comment>
<keyword evidence="1" id="KW-0812">Transmembrane</keyword>
<keyword evidence="3" id="KW-1185">Reference proteome</keyword>
<protein>
    <submittedName>
        <fullName evidence="2">Uncharacterized protein</fullName>
    </submittedName>
</protein>
<dbReference type="OrthoDB" id="1429550at2759"/>
<feature type="transmembrane region" description="Helical" evidence="1">
    <location>
        <begin position="136"/>
        <end position="155"/>
    </location>
</feature>
<evidence type="ECO:0000313" key="3">
    <source>
        <dbReference type="Proteomes" id="UP000257109"/>
    </source>
</evidence>
<dbReference type="PANTHER" id="PTHR34115:SF6">
    <property type="entry name" value="PROTEIN, PUTATIVE-RELATED"/>
    <property type="match status" value="1"/>
</dbReference>
<keyword evidence="1" id="KW-0472">Membrane</keyword>
<gene>
    <name evidence="2" type="ORF">CR513_32594</name>
</gene>
<dbReference type="InterPro" id="IPR053258">
    <property type="entry name" value="Ca-permeable_cation_channel"/>
</dbReference>
<feature type="non-terminal residue" evidence="2">
    <location>
        <position position="247"/>
    </location>
</feature>
<organism evidence="2 3">
    <name type="scientific">Mucuna pruriens</name>
    <name type="common">Velvet bean</name>
    <name type="synonym">Dolichos pruriens</name>
    <dbReference type="NCBI Taxonomy" id="157652"/>
    <lineage>
        <taxon>Eukaryota</taxon>
        <taxon>Viridiplantae</taxon>
        <taxon>Streptophyta</taxon>
        <taxon>Embryophyta</taxon>
        <taxon>Tracheophyta</taxon>
        <taxon>Spermatophyta</taxon>
        <taxon>Magnoliopsida</taxon>
        <taxon>eudicotyledons</taxon>
        <taxon>Gunneridae</taxon>
        <taxon>Pentapetalae</taxon>
        <taxon>rosids</taxon>
        <taxon>fabids</taxon>
        <taxon>Fabales</taxon>
        <taxon>Fabaceae</taxon>
        <taxon>Papilionoideae</taxon>
        <taxon>50 kb inversion clade</taxon>
        <taxon>NPAAA clade</taxon>
        <taxon>indigoferoid/millettioid clade</taxon>
        <taxon>Phaseoleae</taxon>
        <taxon>Mucuna</taxon>
    </lineage>
</organism>
<feature type="transmembrane region" description="Helical" evidence="1">
    <location>
        <begin position="192"/>
        <end position="212"/>
    </location>
</feature>
<evidence type="ECO:0000256" key="1">
    <source>
        <dbReference type="SAM" id="Phobius"/>
    </source>
</evidence>
<dbReference type="AlphaFoldDB" id="A0A371G6H7"/>
<reference evidence="2" key="1">
    <citation type="submission" date="2018-05" db="EMBL/GenBank/DDBJ databases">
        <title>Draft genome of Mucuna pruriens seed.</title>
        <authorList>
            <person name="Nnadi N.E."/>
            <person name="Vos R."/>
            <person name="Hasami M.H."/>
            <person name="Devisetty U.K."/>
            <person name="Aguiy J.C."/>
        </authorList>
    </citation>
    <scope>NUCLEOTIDE SEQUENCE [LARGE SCALE GENOMIC DNA]</scope>
    <source>
        <strain evidence="2">JCA_2017</strain>
    </source>
</reference>
<proteinExistence type="predicted"/>
<name>A0A371G6H7_MUCPR</name>